<feature type="domain" description="Major facilitator superfamily (MFS) profile" evidence="5">
    <location>
        <begin position="25"/>
        <end position="404"/>
    </location>
</feature>
<keyword evidence="2 4" id="KW-1133">Transmembrane helix</keyword>
<evidence type="ECO:0000313" key="6">
    <source>
        <dbReference type="EMBL" id="NYF80203.1"/>
    </source>
</evidence>
<dbReference type="GO" id="GO:0005886">
    <property type="term" value="C:plasma membrane"/>
    <property type="evidence" value="ECO:0007669"/>
    <property type="project" value="TreeGrafter"/>
</dbReference>
<sequence length="413" mass="44205">MTTQTMTGRTTQAPAPTQEGTLFGVLTAVTFVHLLNDMMQSLLPSIYPILKTQFHLNFTQIGLITLTYQITASLLQPFIGHFTDKRPKPYSLPMGMAFTLVGLLLLAVAPTFGLILLAASLIGMGSAVFHPESSRVARMASGGRHGLAQSFFQVGGNTGSAIGPLLAAFIVLPRGQIGVSWFSVVALVGILMLLGVSRWYKERLVHLQKRPAEAKEALSPLPRAKTILAITVLMALVFSKYFYLTSLTNYYTFYLISRFHVSVQSSQLYLFAFLGAVAAGTLIGGPVGDKVGRKAVIWCSILGVLPFTLILPHVNLLWTAVLSVVIGFVISSAFSAILVYAQELVPGRIGMISGLFFGLAFGMGGIGAAVLGKLADATSIVFVYKVCAYLPAIGLLTWLLPDISGAKTAKASR</sequence>
<accession>A0A7Y9TTQ6</accession>
<feature type="transmembrane region" description="Helical" evidence="4">
    <location>
        <begin position="377"/>
        <end position="400"/>
    </location>
</feature>
<dbReference type="InterPro" id="IPR011701">
    <property type="entry name" value="MFS"/>
</dbReference>
<feature type="transmembrane region" description="Helical" evidence="4">
    <location>
        <begin position="56"/>
        <end position="76"/>
    </location>
</feature>
<feature type="transmembrane region" description="Helical" evidence="4">
    <location>
        <begin position="352"/>
        <end position="371"/>
    </location>
</feature>
<dbReference type="RefSeq" id="WP_179491436.1">
    <property type="nucleotide sequence ID" value="NZ_JACCCW010000002.1"/>
</dbReference>
<dbReference type="PANTHER" id="PTHR43129">
    <property type="entry name" value="FOSMIDOMYCIN RESISTANCE PROTEIN"/>
    <property type="match status" value="1"/>
</dbReference>
<feature type="transmembrane region" description="Helical" evidence="4">
    <location>
        <begin position="96"/>
        <end position="129"/>
    </location>
</feature>
<evidence type="ECO:0000256" key="4">
    <source>
        <dbReference type="SAM" id="Phobius"/>
    </source>
</evidence>
<organism evidence="6 7">
    <name type="scientific">Granulicella arctica</name>
    <dbReference type="NCBI Taxonomy" id="940613"/>
    <lineage>
        <taxon>Bacteria</taxon>
        <taxon>Pseudomonadati</taxon>
        <taxon>Acidobacteriota</taxon>
        <taxon>Terriglobia</taxon>
        <taxon>Terriglobales</taxon>
        <taxon>Acidobacteriaceae</taxon>
        <taxon>Granulicella</taxon>
    </lineage>
</organism>
<dbReference type="SUPFAM" id="SSF103473">
    <property type="entry name" value="MFS general substrate transporter"/>
    <property type="match status" value="1"/>
</dbReference>
<name>A0A7Y9TTQ6_9BACT</name>
<evidence type="ECO:0000259" key="5">
    <source>
        <dbReference type="PROSITE" id="PS50850"/>
    </source>
</evidence>
<dbReference type="CDD" id="cd17478">
    <property type="entry name" value="MFS_FsR"/>
    <property type="match status" value="1"/>
</dbReference>
<dbReference type="Proteomes" id="UP000589520">
    <property type="component" value="Unassembled WGS sequence"/>
</dbReference>
<dbReference type="Gene3D" id="1.20.1250.20">
    <property type="entry name" value="MFS general substrate transporter like domains"/>
    <property type="match status" value="1"/>
</dbReference>
<dbReference type="InterPro" id="IPR020846">
    <property type="entry name" value="MFS_dom"/>
</dbReference>
<dbReference type="PROSITE" id="PS50850">
    <property type="entry name" value="MFS"/>
    <property type="match status" value="1"/>
</dbReference>
<protein>
    <submittedName>
        <fullName evidence="6">FSR family fosmidomycin resistance protein-like MFS transporter</fullName>
    </submittedName>
</protein>
<evidence type="ECO:0000313" key="7">
    <source>
        <dbReference type="Proteomes" id="UP000589520"/>
    </source>
</evidence>
<keyword evidence="7" id="KW-1185">Reference proteome</keyword>
<feature type="transmembrane region" description="Helical" evidence="4">
    <location>
        <begin position="268"/>
        <end position="288"/>
    </location>
</feature>
<dbReference type="AlphaFoldDB" id="A0A7Y9TTQ6"/>
<feature type="transmembrane region" description="Helical" evidence="4">
    <location>
        <begin position="320"/>
        <end position="340"/>
    </location>
</feature>
<dbReference type="InterPro" id="IPR036259">
    <property type="entry name" value="MFS_trans_sf"/>
</dbReference>
<keyword evidence="1 4" id="KW-0812">Transmembrane</keyword>
<evidence type="ECO:0000256" key="1">
    <source>
        <dbReference type="ARBA" id="ARBA00022692"/>
    </source>
</evidence>
<dbReference type="EMBL" id="JACCCW010000002">
    <property type="protein sequence ID" value="NYF80203.1"/>
    <property type="molecule type" value="Genomic_DNA"/>
</dbReference>
<feature type="transmembrane region" description="Helical" evidence="4">
    <location>
        <begin position="20"/>
        <end position="36"/>
    </location>
</feature>
<keyword evidence="3 4" id="KW-0472">Membrane</keyword>
<dbReference type="PANTHER" id="PTHR43129:SF1">
    <property type="entry name" value="FOSMIDOMYCIN RESISTANCE PROTEIN"/>
    <property type="match status" value="1"/>
</dbReference>
<feature type="transmembrane region" description="Helical" evidence="4">
    <location>
        <begin position="227"/>
        <end position="248"/>
    </location>
</feature>
<gene>
    <name evidence="6" type="ORF">HDF17_002523</name>
</gene>
<proteinExistence type="predicted"/>
<dbReference type="GO" id="GO:0022857">
    <property type="term" value="F:transmembrane transporter activity"/>
    <property type="evidence" value="ECO:0007669"/>
    <property type="project" value="InterPro"/>
</dbReference>
<feature type="transmembrane region" description="Helical" evidence="4">
    <location>
        <begin position="178"/>
        <end position="200"/>
    </location>
</feature>
<comment type="caution">
    <text evidence="6">The sequence shown here is derived from an EMBL/GenBank/DDBJ whole genome shotgun (WGS) entry which is preliminary data.</text>
</comment>
<dbReference type="Pfam" id="PF07690">
    <property type="entry name" value="MFS_1"/>
    <property type="match status" value="1"/>
</dbReference>
<feature type="transmembrane region" description="Helical" evidence="4">
    <location>
        <begin position="150"/>
        <end position="172"/>
    </location>
</feature>
<evidence type="ECO:0000256" key="3">
    <source>
        <dbReference type="ARBA" id="ARBA00023136"/>
    </source>
</evidence>
<feature type="transmembrane region" description="Helical" evidence="4">
    <location>
        <begin position="295"/>
        <end position="314"/>
    </location>
</feature>
<evidence type="ECO:0000256" key="2">
    <source>
        <dbReference type="ARBA" id="ARBA00022989"/>
    </source>
</evidence>
<reference evidence="6 7" key="1">
    <citation type="submission" date="2020-07" db="EMBL/GenBank/DDBJ databases">
        <title>Genomic Encyclopedia of Type Strains, Phase IV (KMG-V): Genome sequencing to study the core and pangenomes of soil and plant-associated prokaryotes.</title>
        <authorList>
            <person name="Whitman W."/>
        </authorList>
    </citation>
    <scope>NUCLEOTIDE SEQUENCE [LARGE SCALE GENOMIC DNA]</scope>
    <source>
        <strain evidence="6 7">X4EP2</strain>
    </source>
</reference>